<dbReference type="Proteomes" id="UP000270296">
    <property type="component" value="Unassembled WGS sequence"/>
</dbReference>
<evidence type="ECO:0000313" key="2">
    <source>
        <dbReference type="EMBL" id="VDO91876.1"/>
    </source>
</evidence>
<evidence type="ECO:0000313" key="3">
    <source>
        <dbReference type="Proteomes" id="UP000270296"/>
    </source>
</evidence>
<keyword evidence="3" id="KW-1185">Reference proteome</keyword>
<organism evidence="4">
    <name type="scientific">Soboliphyme baturini</name>
    <dbReference type="NCBI Taxonomy" id="241478"/>
    <lineage>
        <taxon>Eukaryota</taxon>
        <taxon>Metazoa</taxon>
        <taxon>Ecdysozoa</taxon>
        <taxon>Nematoda</taxon>
        <taxon>Enoplea</taxon>
        <taxon>Dorylaimia</taxon>
        <taxon>Dioctophymatida</taxon>
        <taxon>Dioctophymatoidea</taxon>
        <taxon>Soboliphymatidae</taxon>
        <taxon>Soboliphyme</taxon>
    </lineage>
</organism>
<reference evidence="2 3" key="2">
    <citation type="submission" date="2018-11" db="EMBL/GenBank/DDBJ databases">
        <authorList>
            <consortium name="Pathogen Informatics"/>
        </authorList>
    </citation>
    <scope>NUCLEOTIDE SEQUENCE [LARGE SCALE GENOMIC DNA]</scope>
</reference>
<sequence length="129" mass="14862">MTAKCAALTDYNSDRCIDSFYSYNNSHSHLCVRSCIYIARAGARRYAVKSMWWEAKDDFALAGRRHPGHLAPQLRESRWVLRFLLWPEALETEERLTHCRIRPTAHRNAARKSDPQSSQSEGEPPVTIT</sequence>
<dbReference type="AlphaFoldDB" id="A0A183IAR6"/>
<dbReference type="EMBL" id="UZAM01006611">
    <property type="protein sequence ID" value="VDO91876.1"/>
    <property type="molecule type" value="Genomic_DNA"/>
</dbReference>
<proteinExistence type="predicted"/>
<reference evidence="4" key="1">
    <citation type="submission" date="2016-06" db="UniProtKB">
        <authorList>
            <consortium name="WormBaseParasite"/>
        </authorList>
    </citation>
    <scope>IDENTIFICATION</scope>
</reference>
<protein>
    <submittedName>
        <fullName evidence="4">Protein kinase domain-containing protein</fullName>
    </submittedName>
</protein>
<dbReference type="WBParaSite" id="SBAD_0000073301-mRNA-1">
    <property type="protein sequence ID" value="SBAD_0000073301-mRNA-1"/>
    <property type="gene ID" value="SBAD_0000073301"/>
</dbReference>
<evidence type="ECO:0000256" key="1">
    <source>
        <dbReference type="SAM" id="MobiDB-lite"/>
    </source>
</evidence>
<feature type="compositionally biased region" description="Basic residues" evidence="1">
    <location>
        <begin position="101"/>
        <end position="110"/>
    </location>
</feature>
<feature type="region of interest" description="Disordered" evidence="1">
    <location>
        <begin position="101"/>
        <end position="129"/>
    </location>
</feature>
<accession>A0A183IAR6</accession>
<evidence type="ECO:0000313" key="4">
    <source>
        <dbReference type="WBParaSite" id="SBAD_0000073301-mRNA-1"/>
    </source>
</evidence>
<gene>
    <name evidence="2" type="ORF">SBAD_LOCUS710</name>
</gene>
<name>A0A183IAR6_9BILA</name>